<evidence type="ECO:0000313" key="2">
    <source>
        <dbReference type="EMBL" id="GAA3984492.1"/>
    </source>
</evidence>
<evidence type="ECO:0000313" key="3">
    <source>
        <dbReference type="Proteomes" id="UP001501081"/>
    </source>
</evidence>
<gene>
    <name evidence="2" type="ORF">GCM10022246_40360</name>
</gene>
<dbReference type="EMBL" id="BAABAK010000020">
    <property type="protein sequence ID" value="GAA3984492.1"/>
    <property type="molecule type" value="Genomic_DNA"/>
</dbReference>
<proteinExistence type="predicted"/>
<dbReference type="Pfam" id="PF04536">
    <property type="entry name" value="TPM_phosphatase"/>
    <property type="match status" value="1"/>
</dbReference>
<keyword evidence="3" id="KW-1185">Reference proteome</keyword>
<reference evidence="3" key="1">
    <citation type="journal article" date="2019" name="Int. J. Syst. Evol. Microbiol.">
        <title>The Global Catalogue of Microorganisms (GCM) 10K type strain sequencing project: providing services to taxonomists for standard genome sequencing and annotation.</title>
        <authorList>
            <consortium name="The Broad Institute Genomics Platform"/>
            <consortium name="The Broad Institute Genome Sequencing Center for Infectious Disease"/>
            <person name="Wu L."/>
            <person name="Ma J."/>
        </authorList>
    </citation>
    <scope>NUCLEOTIDE SEQUENCE [LARGE SCALE GENOMIC DNA]</scope>
    <source>
        <strain evidence="3">JCM 17338</strain>
    </source>
</reference>
<protein>
    <submittedName>
        <fullName evidence="2">TPM domain-containing protein</fullName>
    </submittedName>
</protein>
<dbReference type="Gene3D" id="3.10.310.50">
    <property type="match status" value="1"/>
</dbReference>
<evidence type="ECO:0000259" key="1">
    <source>
        <dbReference type="Pfam" id="PF04536"/>
    </source>
</evidence>
<comment type="caution">
    <text evidence="2">The sequence shown here is derived from an EMBL/GenBank/DDBJ whole genome shotgun (WGS) entry which is preliminary data.</text>
</comment>
<accession>A0ABP7QMC4</accession>
<feature type="domain" description="TPM" evidence="1">
    <location>
        <begin position="24"/>
        <end position="138"/>
    </location>
</feature>
<organism evidence="2 3">
    <name type="scientific">Pedobacter ginsengiterrae</name>
    <dbReference type="NCBI Taxonomy" id="871696"/>
    <lineage>
        <taxon>Bacteria</taxon>
        <taxon>Pseudomonadati</taxon>
        <taxon>Bacteroidota</taxon>
        <taxon>Sphingobacteriia</taxon>
        <taxon>Sphingobacteriales</taxon>
        <taxon>Sphingobacteriaceae</taxon>
        <taxon>Pedobacter</taxon>
    </lineage>
</organism>
<sequence>MRVIDVYSVEHLLPFLHHLDKDMSLFSDIEQEKIAKAIADAEQATSGEIRIAIDKRCESDPYEKAIEYFSKLDMDKTAQRNGVLIYLAHADHKFAIIGDSGINKVVPADFWETTKVAMTAHFAKGNLADGIIAGVSLAGEKLALFFPYQPGDINELPNDIVYMDHKEN</sequence>
<name>A0ABP7QMC4_9SPHI</name>
<dbReference type="PANTHER" id="PTHR30373:SF8">
    <property type="entry name" value="BLL7265 PROTEIN"/>
    <property type="match status" value="1"/>
</dbReference>
<dbReference type="PANTHER" id="PTHR30373">
    <property type="entry name" value="UPF0603 PROTEIN YGCG"/>
    <property type="match status" value="1"/>
</dbReference>
<dbReference type="Proteomes" id="UP001501081">
    <property type="component" value="Unassembled WGS sequence"/>
</dbReference>
<dbReference type="InterPro" id="IPR007621">
    <property type="entry name" value="TPM_dom"/>
</dbReference>